<dbReference type="Proteomes" id="UP000245865">
    <property type="component" value="Unassembled WGS sequence"/>
</dbReference>
<dbReference type="PROSITE" id="PS50995">
    <property type="entry name" value="HTH_MARR_2"/>
    <property type="match status" value="1"/>
</dbReference>
<organism evidence="5 6">
    <name type="scientific">Falsochrobactrum shanghaiense</name>
    <dbReference type="NCBI Taxonomy" id="2201899"/>
    <lineage>
        <taxon>Bacteria</taxon>
        <taxon>Pseudomonadati</taxon>
        <taxon>Pseudomonadota</taxon>
        <taxon>Alphaproteobacteria</taxon>
        <taxon>Hyphomicrobiales</taxon>
        <taxon>Brucellaceae</taxon>
        <taxon>Falsochrobactrum</taxon>
    </lineage>
</organism>
<dbReference type="PROSITE" id="PS01117">
    <property type="entry name" value="HTH_MARR_1"/>
    <property type="match status" value="1"/>
</dbReference>
<dbReference type="GO" id="GO:0006950">
    <property type="term" value="P:response to stress"/>
    <property type="evidence" value="ECO:0007669"/>
    <property type="project" value="TreeGrafter"/>
</dbReference>
<sequence length="151" mass="17431">MGKRNQYSDFLDAITRLSLKLRMAFDQQVSMHGLTYPRARVLFRLANKESMTQAELALSLNLQQATVVRLLDRMEEHGFIERRPDATDRRVKRLYLTPYGVEQARLVHAIADAMRRQIVAGIEPDKIEIALHLIEQISDNISSMEHMNVRG</sequence>
<evidence type="ECO:0000256" key="3">
    <source>
        <dbReference type="ARBA" id="ARBA00023163"/>
    </source>
</evidence>
<dbReference type="SMART" id="SM00347">
    <property type="entry name" value="HTH_MARR"/>
    <property type="match status" value="1"/>
</dbReference>
<dbReference type="InterPro" id="IPR039422">
    <property type="entry name" value="MarR/SlyA-like"/>
</dbReference>
<dbReference type="PANTHER" id="PTHR33164:SF64">
    <property type="entry name" value="TRANSCRIPTIONAL REGULATOR SLYA"/>
    <property type="match status" value="1"/>
</dbReference>
<protein>
    <submittedName>
        <fullName evidence="5">MarR family transcriptional regulator</fullName>
    </submittedName>
</protein>
<keyword evidence="2" id="KW-0238">DNA-binding</keyword>
<dbReference type="GO" id="GO:0003700">
    <property type="term" value="F:DNA-binding transcription factor activity"/>
    <property type="evidence" value="ECO:0007669"/>
    <property type="project" value="InterPro"/>
</dbReference>
<dbReference type="InterPro" id="IPR000835">
    <property type="entry name" value="HTH_MarR-typ"/>
</dbReference>
<dbReference type="RefSeq" id="WP_109705200.1">
    <property type="nucleotide sequence ID" value="NZ_QGDB01000002.1"/>
</dbReference>
<dbReference type="EMBL" id="QGDB01000002">
    <property type="protein sequence ID" value="PWL18299.1"/>
    <property type="molecule type" value="Genomic_DNA"/>
</dbReference>
<proteinExistence type="predicted"/>
<keyword evidence="1" id="KW-0805">Transcription regulation</keyword>
<feature type="domain" description="HTH marR-type" evidence="4">
    <location>
        <begin position="7"/>
        <end position="139"/>
    </location>
</feature>
<dbReference type="GO" id="GO:0003677">
    <property type="term" value="F:DNA binding"/>
    <property type="evidence" value="ECO:0007669"/>
    <property type="project" value="UniProtKB-KW"/>
</dbReference>
<dbReference type="InterPro" id="IPR023187">
    <property type="entry name" value="Tscrpt_reg_MarR-type_CS"/>
</dbReference>
<evidence type="ECO:0000259" key="4">
    <source>
        <dbReference type="PROSITE" id="PS50995"/>
    </source>
</evidence>
<dbReference type="SUPFAM" id="SSF46785">
    <property type="entry name" value="Winged helix' DNA-binding domain"/>
    <property type="match status" value="1"/>
</dbReference>
<dbReference type="Gene3D" id="1.10.10.10">
    <property type="entry name" value="Winged helix-like DNA-binding domain superfamily/Winged helix DNA-binding domain"/>
    <property type="match status" value="1"/>
</dbReference>
<dbReference type="InterPro" id="IPR036388">
    <property type="entry name" value="WH-like_DNA-bd_sf"/>
</dbReference>
<gene>
    <name evidence="5" type="ORF">DKP76_04135</name>
</gene>
<keyword evidence="6" id="KW-1185">Reference proteome</keyword>
<dbReference type="PRINTS" id="PR00598">
    <property type="entry name" value="HTHMARR"/>
</dbReference>
<dbReference type="OrthoDB" id="8452803at2"/>
<dbReference type="Pfam" id="PF01047">
    <property type="entry name" value="MarR"/>
    <property type="match status" value="1"/>
</dbReference>
<evidence type="ECO:0000313" key="6">
    <source>
        <dbReference type="Proteomes" id="UP000245865"/>
    </source>
</evidence>
<dbReference type="AlphaFoldDB" id="A0A316JC32"/>
<keyword evidence="3" id="KW-0804">Transcription</keyword>
<dbReference type="PANTHER" id="PTHR33164">
    <property type="entry name" value="TRANSCRIPTIONAL REGULATOR, MARR FAMILY"/>
    <property type="match status" value="1"/>
</dbReference>
<dbReference type="InterPro" id="IPR036390">
    <property type="entry name" value="WH_DNA-bd_sf"/>
</dbReference>
<name>A0A316JC32_9HYPH</name>
<evidence type="ECO:0000256" key="2">
    <source>
        <dbReference type="ARBA" id="ARBA00023125"/>
    </source>
</evidence>
<evidence type="ECO:0000256" key="1">
    <source>
        <dbReference type="ARBA" id="ARBA00023015"/>
    </source>
</evidence>
<reference evidence="5 6" key="1">
    <citation type="submission" date="2018-05" db="EMBL/GenBank/DDBJ databases">
        <title>Comparative genomic sequence analysis between strain HN4 and CCM 8460T (Falsochrobactrum ovis) will provide more evidence to prove that HN4 is a new species of Falsochrobactrum.</title>
        <authorList>
            <person name="Lyu W."/>
            <person name="Sun L."/>
            <person name="Yao L."/>
        </authorList>
    </citation>
    <scope>NUCLEOTIDE SEQUENCE [LARGE SCALE GENOMIC DNA]</scope>
    <source>
        <strain evidence="5 6">HN4</strain>
    </source>
</reference>
<comment type="caution">
    <text evidence="5">The sequence shown here is derived from an EMBL/GenBank/DDBJ whole genome shotgun (WGS) entry which is preliminary data.</text>
</comment>
<evidence type="ECO:0000313" key="5">
    <source>
        <dbReference type="EMBL" id="PWL18299.1"/>
    </source>
</evidence>
<accession>A0A316JC32</accession>